<dbReference type="GO" id="GO:0005737">
    <property type="term" value="C:cytoplasm"/>
    <property type="evidence" value="ECO:0007669"/>
    <property type="project" value="TreeGrafter"/>
</dbReference>
<feature type="transmembrane region" description="Helical" evidence="15">
    <location>
        <begin position="219"/>
        <end position="240"/>
    </location>
</feature>
<comment type="similarity">
    <text evidence="3">Belongs to the PNP/MTAP phosphorylase family.</text>
</comment>
<keyword evidence="6" id="KW-0808">Transferase</keyword>
<comment type="catalytic activity">
    <reaction evidence="11">
        <text>2'-deoxyguanosine + phosphate = 2-deoxy-alpha-D-ribose 1-phosphate + guanine</text>
        <dbReference type="Rhea" id="RHEA:27738"/>
        <dbReference type="ChEBI" id="CHEBI:16235"/>
        <dbReference type="ChEBI" id="CHEBI:17172"/>
        <dbReference type="ChEBI" id="CHEBI:43474"/>
        <dbReference type="ChEBI" id="CHEBI:57259"/>
        <dbReference type="EC" id="2.4.2.1"/>
    </reaction>
</comment>
<comment type="caution">
    <text evidence="17">The sequence shown here is derived from an EMBL/GenBank/DDBJ whole genome shotgun (WGS) entry which is preliminary data.</text>
</comment>
<gene>
    <name evidence="17" type="primary">Cnig_chr_V.g17319</name>
    <name evidence="17" type="ORF">B9Z55_017319</name>
</gene>
<dbReference type="Pfam" id="PF10324">
    <property type="entry name" value="7TM_GPCR_Srw"/>
    <property type="match status" value="1"/>
</dbReference>
<feature type="domain" description="G-protein coupled receptors family 1 profile" evidence="16">
    <location>
        <begin position="1"/>
        <end position="243"/>
    </location>
</feature>
<evidence type="ECO:0000256" key="2">
    <source>
        <dbReference type="ARBA" id="ARBA00005058"/>
    </source>
</evidence>
<evidence type="ECO:0000256" key="6">
    <source>
        <dbReference type="ARBA" id="ARBA00022679"/>
    </source>
</evidence>
<comment type="catalytic activity">
    <reaction evidence="10">
        <text>inosine + phosphate = alpha-D-ribose 1-phosphate + hypoxanthine</text>
        <dbReference type="Rhea" id="RHEA:27646"/>
        <dbReference type="ChEBI" id="CHEBI:17368"/>
        <dbReference type="ChEBI" id="CHEBI:17596"/>
        <dbReference type="ChEBI" id="CHEBI:43474"/>
        <dbReference type="ChEBI" id="CHEBI:57720"/>
        <dbReference type="EC" id="2.4.2.1"/>
    </reaction>
</comment>
<comment type="catalytic activity">
    <reaction evidence="12">
        <text>2'-deoxyinosine + phosphate = 2-deoxy-alpha-D-ribose 1-phosphate + hypoxanthine</text>
        <dbReference type="Rhea" id="RHEA:27750"/>
        <dbReference type="ChEBI" id="CHEBI:17368"/>
        <dbReference type="ChEBI" id="CHEBI:28997"/>
        <dbReference type="ChEBI" id="CHEBI:43474"/>
        <dbReference type="ChEBI" id="CHEBI:57259"/>
        <dbReference type="EC" id="2.4.2.1"/>
    </reaction>
</comment>
<dbReference type="CDD" id="cd09009">
    <property type="entry name" value="PNP-EcPNPII_like"/>
    <property type="match status" value="1"/>
</dbReference>
<evidence type="ECO:0000256" key="7">
    <source>
        <dbReference type="ARBA" id="ARBA00022692"/>
    </source>
</evidence>
<dbReference type="SUPFAM" id="SSF81321">
    <property type="entry name" value="Family A G protein-coupled receptor-like"/>
    <property type="match status" value="1"/>
</dbReference>
<dbReference type="PANTHER" id="PTHR11904:SF9">
    <property type="entry name" value="PURINE NUCLEOSIDE PHOSPHORYLASE-RELATED"/>
    <property type="match status" value="1"/>
</dbReference>
<dbReference type="GO" id="GO:0016020">
    <property type="term" value="C:membrane"/>
    <property type="evidence" value="ECO:0007669"/>
    <property type="project" value="UniProtKB-SubCell"/>
</dbReference>
<dbReference type="PROSITE" id="PS50262">
    <property type="entry name" value="G_PROTEIN_RECEP_F1_2"/>
    <property type="match status" value="1"/>
</dbReference>
<comment type="subcellular location">
    <subcellularLocation>
        <location evidence="1">Membrane</location>
    </subcellularLocation>
</comment>
<evidence type="ECO:0000256" key="5">
    <source>
        <dbReference type="ARBA" id="ARBA00022676"/>
    </source>
</evidence>
<evidence type="ECO:0000256" key="14">
    <source>
        <dbReference type="ARBA" id="ARBA00031036"/>
    </source>
</evidence>
<dbReference type="EMBL" id="PDUG01000005">
    <property type="protein sequence ID" value="PIC23716.1"/>
    <property type="molecule type" value="Genomic_DNA"/>
</dbReference>
<evidence type="ECO:0000313" key="18">
    <source>
        <dbReference type="Proteomes" id="UP000230233"/>
    </source>
</evidence>
<keyword evidence="8 15" id="KW-1133">Transmembrane helix</keyword>
<dbReference type="STRING" id="1611254.A0A2G5T9H3"/>
<keyword evidence="9 15" id="KW-0472">Membrane</keyword>
<evidence type="ECO:0000256" key="9">
    <source>
        <dbReference type="ARBA" id="ARBA00023136"/>
    </source>
</evidence>
<dbReference type="InterPro" id="IPR017452">
    <property type="entry name" value="GPCR_Rhodpsn_7TM"/>
</dbReference>
<dbReference type="NCBIfam" id="TIGR01697">
    <property type="entry name" value="PNPH-PUNA-XAPA"/>
    <property type="match status" value="1"/>
</dbReference>
<dbReference type="UniPathway" id="UPA00606"/>
<protein>
    <recommendedName>
        <fullName evidence="4">purine-nucleoside phosphorylase</fullName>
        <ecNumber evidence="4">2.4.2.1</ecNumber>
    </recommendedName>
    <alternativeName>
        <fullName evidence="14">Inosine-guanosine phosphorylase</fullName>
    </alternativeName>
</protein>
<dbReference type="EC" id="2.4.2.1" evidence="4"/>
<reference evidence="18" key="1">
    <citation type="submission" date="2017-10" db="EMBL/GenBank/DDBJ databases">
        <title>Rapid genome shrinkage in a self-fertile nematode reveals novel sperm competition proteins.</title>
        <authorList>
            <person name="Yin D."/>
            <person name="Schwarz E.M."/>
            <person name="Thomas C.G."/>
            <person name="Felde R.L."/>
            <person name="Korf I.F."/>
            <person name="Cutter A.D."/>
            <person name="Schartner C.M."/>
            <person name="Ralston E.J."/>
            <person name="Meyer B.J."/>
            <person name="Haag E.S."/>
        </authorList>
    </citation>
    <scope>NUCLEOTIDE SEQUENCE [LARGE SCALE GENOMIC DNA]</scope>
    <source>
        <strain evidence="18">JU1422</strain>
    </source>
</reference>
<dbReference type="Pfam" id="PF01048">
    <property type="entry name" value="PNP_UDP_1"/>
    <property type="match status" value="1"/>
</dbReference>
<accession>A0A2G5T9H3</accession>
<evidence type="ECO:0000256" key="4">
    <source>
        <dbReference type="ARBA" id="ARBA00011886"/>
    </source>
</evidence>
<dbReference type="InterPro" id="IPR035994">
    <property type="entry name" value="Nucleoside_phosphorylase_sf"/>
</dbReference>
<keyword evidence="5" id="KW-0328">Glycosyltransferase</keyword>
<evidence type="ECO:0000256" key="11">
    <source>
        <dbReference type="ARBA" id="ARBA00023929"/>
    </source>
</evidence>
<feature type="transmembrane region" description="Helical" evidence="15">
    <location>
        <begin position="163"/>
        <end position="187"/>
    </location>
</feature>
<evidence type="ECO:0000256" key="13">
    <source>
        <dbReference type="ARBA" id="ARBA00023970"/>
    </source>
</evidence>
<dbReference type="Proteomes" id="UP000230233">
    <property type="component" value="Chromosome V"/>
</dbReference>
<dbReference type="GO" id="GO:0009116">
    <property type="term" value="P:nucleoside metabolic process"/>
    <property type="evidence" value="ECO:0007669"/>
    <property type="project" value="InterPro"/>
</dbReference>
<organism evidence="17 18">
    <name type="scientific">Caenorhabditis nigoni</name>
    <dbReference type="NCBI Taxonomy" id="1611254"/>
    <lineage>
        <taxon>Eukaryota</taxon>
        <taxon>Metazoa</taxon>
        <taxon>Ecdysozoa</taxon>
        <taxon>Nematoda</taxon>
        <taxon>Chromadorea</taxon>
        <taxon>Rhabditida</taxon>
        <taxon>Rhabditina</taxon>
        <taxon>Rhabditomorpha</taxon>
        <taxon>Rhabditoidea</taxon>
        <taxon>Rhabditidae</taxon>
        <taxon>Peloderinae</taxon>
        <taxon>Caenorhabditis</taxon>
    </lineage>
</organism>
<dbReference type="Gene3D" id="3.40.50.1580">
    <property type="entry name" value="Nucleoside phosphorylase domain"/>
    <property type="match status" value="1"/>
</dbReference>
<comment type="catalytic activity">
    <reaction evidence="13">
        <text>guanosine + phosphate = alpha-D-ribose 1-phosphate + guanine</text>
        <dbReference type="Rhea" id="RHEA:13233"/>
        <dbReference type="ChEBI" id="CHEBI:16235"/>
        <dbReference type="ChEBI" id="CHEBI:16750"/>
        <dbReference type="ChEBI" id="CHEBI:43474"/>
        <dbReference type="ChEBI" id="CHEBI:57720"/>
        <dbReference type="EC" id="2.4.2.1"/>
    </reaction>
</comment>
<dbReference type="GO" id="GO:0008528">
    <property type="term" value="F:G protein-coupled peptide receptor activity"/>
    <property type="evidence" value="ECO:0007669"/>
    <property type="project" value="InterPro"/>
</dbReference>
<dbReference type="OrthoDB" id="5862069at2759"/>
<dbReference type="GO" id="GO:0004731">
    <property type="term" value="F:purine-nucleoside phosphorylase activity"/>
    <property type="evidence" value="ECO:0007669"/>
    <property type="project" value="UniProtKB-EC"/>
</dbReference>
<name>A0A2G5T9H3_9PELO</name>
<dbReference type="Gene3D" id="1.20.1070.10">
    <property type="entry name" value="Rhodopsin 7-helix transmembrane proteins"/>
    <property type="match status" value="1"/>
</dbReference>
<feature type="transmembrane region" description="Helical" evidence="15">
    <location>
        <begin position="96"/>
        <end position="117"/>
    </location>
</feature>
<evidence type="ECO:0000256" key="3">
    <source>
        <dbReference type="ARBA" id="ARBA00006751"/>
    </source>
</evidence>
<evidence type="ECO:0000259" key="16">
    <source>
        <dbReference type="PROSITE" id="PS50262"/>
    </source>
</evidence>
<sequence>MTMNSINVIMIGIAICDLFNMSFNVYDTTIVLLESADKCRPPASYATKLFGFWSSAFEDHTRRLSSLFGVMMALTRCLIIKNALNPKFEFFSKPLYALLSMFIAFVLSTILTILFWSRYELVEVKAWTPPLDCTGFPPGYTVPRYKSSMDDAWLLKPMLSLQIFSVIDGLIKIIPTLMFPILTIILVRELKKAAASRRNASVGSEKHEENSKSHQATKLVILMTITYMAAEGPLGIIYVVQGFVTQPPGIVSQIGEQPVDIMIIGCEPLADMIQNSKTLPYSQIRGFPESKINDKNENLIFGELGGKNVVCVQGRLDKNEHNMDLALCALPVRVMQLLGAKIMIVSNAAVSINGKHKRGDLMVIKDHIFLPGLAGWSPLNGCGDERYGSPFVPVHDAYDKELRKLAIEVARENNRSLQEGIFTMTGGPQLETTAELRLLRKFGADVVGTSTCHEVTVARHCGVKVLGFAWIVDSDSDDALDAFKQFGHEELEFFVEIIKEIKI</sequence>
<dbReference type="PANTHER" id="PTHR11904">
    <property type="entry name" value="METHYLTHIOADENOSINE/PURINE NUCLEOSIDE PHOSPHORYLASE"/>
    <property type="match status" value="1"/>
</dbReference>
<evidence type="ECO:0000256" key="10">
    <source>
        <dbReference type="ARBA" id="ARBA00023918"/>
    </source>
</evidence>
<dbReference type="SUPFAM" id="SSF53167">
    <property type="entry name" value="Purine and uridine phosphorylases"/>
    <property type="match status" value="1"/>
</dbReference>
<keyword evidence="7 15" id="KW-0812">Transmembrane</keyword>
<evidence type="ECO:0000256" key="8">
    <source>
        <dbReference type="ARBA" id="ARBA00022989"/>
    </source>
</evidence>
<dbReference type="AlphaFoldDB" id="A0A2G5T9H3"/>
<evidence type="ECO:0000256" key="12">
    <source>
        <dbReference type="ARBA" id="ARBA00023950"/>
    </source>
</evidence>
<dbReference type="InterPro" id="IPR011268">
    <property type="entry name" value="Purine_phosphorylase"/>
</dbReference>
<dbReference type="InterPro" id="IPR019427">
    <property type="entry name" value="7TM_GPCR_serpentine_rcpt_Srw"/>
</dbReference>
<keyword evidence="18" id="KW-1185">Reference proteome</keyword>
<proteinExistence type="inferred from homology"/>
<evidence type="ECO:0000256" key="15">
    <source>
        <dbReference type="SAM" id="Phobius"/>
    </source>
</evidence>
<evidence type="ECO:0000256" key="1">
    <source>
        <dbReference type="ARBA" id="ARBA00004370"/>
    </source>
</evidence>
<comment type="pathway">
    <text evidence="2">Purine metabolism; purine nucleoside salvage.</text>
</comment>
<dbReference type="InterPro" id="IPR000845">
    <property type="entry name" value="Nucleoside_phosphorylase_d"/>
</dbReference>
<evidence type="ECO:0000313" key="17">
    <source>
        <dbReference type="EMBL" id="PIC23716.1"/>
    </source>
</evidence>